<dbReference type="AlphaFoldDB" id="A0A0C2YF95"/>
<feature type="domain" description="PGAP2IP C-terminal nuclease-like" evidence="5">
    <location>
        <begin position="758"/>
        <end position="991"/>
    </location>
</feature>
<evidence type="ECO:0000259" key="2">
    <source>
        <dbReference type="Pfam" id="PF10277"/>
    </source>
</evidence>
<dbReference type="OrthoDB" id="68581at2759"/>
<feature type="transmembrane region" description="Helical" evidence="1">
    <location>
        <begin position="609"/>
        <end position="631"/>
    </location>
</feature>
<dbReference type="GO" id="GO:0016020">
    <property type="term" value="C:membrane"/>
    <property type="evidence" value="ECO:0007669"/>
    <property type="project" value="GOC"/>
</dbReference>
<dbReference type="Pfam" id="PF23226">
    <property type="entry name" value="Exo_endo_phos_PGAP2IP"/>
    <property type="match status" value="1"/>
</dbReference>
<evidence type="ECO:0000256" key="1">
    <source>
        <dbReference type="SAM" id="Phobius"/>
    </source>
</evidence>
<feature type="transmembrane region" description="Helical" evidence="1">
    <location>
        <begin position="303"/>
        <end position="323"/>
    </location>
</feature>
<dbReference type="SUPFAM" id="SSF56219">
    <property type="entry name" value="DNase I-like"/>
    <property type="match status" value="1"/>
</dbReference>
<evidence type="ECO:0000259" key="3">
    <source>
        <dbReference type="Pfam" id="PF23021"/>
    </source>
</evidence>
<evidence type="ECO:0000259" key="4">
    <source>
        <dbReference type="Pfam" id="PF23022"/>
    </source>
</evidence>
<dbReference type="InterPro" id="IPR019402">
    <property type="entry name" value="CWH43_N"/>
</dbReference>
<feature type="transmembrane region" description="Helical" evidence="1">
    <location>
        <begin position="64"/>
        <end position="85"/>
    </location>
</feature>
<dbReference type="Pfam" id="PF23021">
    <property type="entry name" value="6TM_2nd_PGAP2IP"/>
    <property type="match status" value="1"/>
</dbReference>
<dbReference type="Proteomes" id="UP000053424">
    <property type="component" value="Unassembled WGS sequence"/>
</dbReference>
<keyword evidence="1" id="KW-0812">Transmembrane</keyword>
<organism evidence="6 7">
    <name type="scientific">Hebeloma cylindrosporum</name>
    <dbReference type="NCBI Taxonomy" id="76867"/>
    <lineage>
        <taxon>Eukaryota</taxon>
        <taxon>Fungi</taxon>
        <taxon>Dikarya</taxon>
        <taxon>Basidiomycota</taxon>
        <taxon>Agaricomycotina</taxon>
        <taxon>Agaricomycetes</taxon>
        <taxon>Agaricomycetidae</taxon>
        <taxon>Agaricales</taxon>
        <taxon>Agaricineae</taxon>
        <taxon>Hymenogastraceae</taxon>
        <taxon>Hebeloma</taxon>
    </lineage>
</organism>
<evidence type="ECO:0000259" key="5">
    <source>
        <dbReference type="Pfam" id="PF23226"/>
    </source>
</evidence>
<dbReference type="InterPro" id="IPR053911">
    <property type="entry name" value="PGAP2IP_TM_2nd"/>
</dbReference>
<keyword evidence="1" id="KW-0472">Membrane</keyword>
<dbReference type="InterPro" id="IPR057315">
    <property type="entry name" value="Exo_endo_phos_PGAP2IP_C"/>
</dbReference>
<evidence type="ECO:0000313" key="6">
    <source>
        <dbReference type="EMBL" id="KIM39717.1"/>
    </source>
</evidence>
<dbReference type="STRING" id="686832.A0A0C2YF95"/>
<evidence type="ECO:0008006" key="8">
    <source>
        <dbReference type="Google" id="ProtNLM"/>
    </source>
</evidence>
<keyword evidence="7" id="KW-1185">Reference proteome</keyword>
<dbReference type="Pfam" id="PF10277">
    <property type="entry name" value="Frag1"/>
    <property type="match status" value="1"/>
</dbReference>
<dbReference type="InterPro" id="IPR053912">
    <property type="entry name" value="PGAP2IP_TM_1nd"/>
</dbReference>
<accession>A0A0C2YF95</accession>
<proteinExistence type="predicted"/>
<feature type="transmembrane region" description="Helical" evidence="1">
    <location>
        <begin position="652"/>
        <end position="676"/>
    </location>
</feature>
<reference evidence="6 7" key="1">
    <citation type="submission" date="2014-04" db="EMBL/GenBank/DDBJ databases">
        <authorList>
            <consortium name="DOE Joint Genome Institute"/>
            <person name="Kuo A."/>
            <person name="Gay G."/>
            <person name="Dore J."/>
            <person name="Kohler A."/>
            <person name="Nagy L.G."/>
            <person name="Floudas D."/>
            <person name="Copeland A."/>
            <person name="Barry K.W."/>
            <person name="Cichocki N."/>
            <person name="Veneault-Fourrey C."/>
            <person name="LaButti K."/>
            <person name="Lindquist E.A."/>
            <person name="Lipzen A."/>
            <person name="Lundell T."/>
            <person name="Morin E."/>
            <person name="Murat C."/>
            <person name="Sun H."/>
            <person name="Tunlid A."/>
            <person name="Henrissat B."/>
            <person name="Grigoriev I.V."/>
            <person name="Hibbett D.S."/>
            <person name="Martin F."/>
            <person name="Nordberg H.P."/>
            <person name="Cantor M.N."/>
            <person name="Hua S.X."/>
        </authorList>
    </citation>
    <scope>NUCLEOTIDE SEQUENCE [LARGE SCALE GENOMIC DNA]</scope>
    <source>
        <strain evidence="7">h7</strain>
    </source>
</reference>
<gene>
    <name evidence="6" type="ORF">M413DRAFT_446619</name>
</gene>
<dbReference type="PANTHER" id="PTHR14859:SF1">
    <property type="entry name" value="PGAP2-INTERACTING PROTEIN"/>
    <property type="match status" value="1"/>
</dbReference>
<evidence type="ECO:0000313" key="7">
    <source>
        <dbReference type="Proteomes" id="UP000053424"/>
    </source>
</evidence>
<dbReference type="InterPro" id="IPR036691">
    <property type="entry name" value="Endo/exonu/phosph_ase_sf"/>
</dbReference>
<feature type="transmembrane region" description="Helical" evidence="1">
    <location>
        <begin position="726"/>
        <end position="745"/>
    </location>
</feature>
<keyword evidence="1" id="KW-1133">Transmembrane helix</keyword>
<feature type="domain" description="PGAP2IP first transmembrane" evidence="4">
    <location>
        <begin position="307"/>
        <end position="481"/>
    </location>
</feature>
<feature type="transmembrane region" description="Helical" evidence="1">
    <location>
        <begin position="127"/>
        <end position="147"/>
    </location>
</feature>
<dbReference type="GO" id="GO:0005783">
    <property type="term" value="C:endoplasmic reticulum"/>
    <property type="evidence" value="ECO:0007669"/>
    <property type="project" value="TreeGrafter"/>
</dbReference>
<sequence>MAISAAAIARLHTVFAASAFLFALVIASALHFHKIVKNDVAQYPHEWFPSVSATIGDWYPERNIFQFFIALTAGPRFAIVFLQYFLHHSTSSSLPTLVFLSGIVRTLSCGGWVYITSSDDHDIHDFMMILYMVCNIPWMLVGIATTPPSRVSVLRKRKLIAGAFFATIIPLVYFFVQHKVHRIPGAYTRYAFFEWGLIFFDVLYDSVSEQEFREAGLHISLTDIKSTKTSAETIRNEKLPSNTLVAEYRESRRPNGDKPGSTVPDGIIPDEPSLTQASAHTTTTTPLLVNYVWRNSLSFLSDVYLSFMFWSLFTSLIPTLFYFSVWKLGIAGHELALLSVLSPMLLSLSSPHNYLFGSSASNAQAPSSAIEITSTRRGQGVLQLASLIGTVAYLVPSPGGRLALVAIANIISVMRQAVAWSGIVNGDSDVGYQAMVTGLGILVSSLSKQANRSNNPVWSFINHKAGGLNKTGILLATLAIYEYTTRNVELLPNPSTSKQKPSLSTVPRRSPWLGALPLGSLLFCLHNLLSDSSTLIAWSWTGYENRLPRGPIPHLHGSLTITAMIFGMLLGHSSTTSAKTRRFLSHPSWFLFGTASSYVLYTYRNWTGYAGGLGVAIFLMSILPLGFQAASEASVGVNEITTGHKNLAVAKTYTIALAVYCVLNLASIFTVAYAFVPGGVYLRERTDLVTFLQLACLLPVFRWPGLSSTPGNPSQSSLARKYKSHIRSALALLPLLSLLTTLYRLPRAPPQPFKPGPRIINAGIWTVHFGIDNEGHDSQKGIMNLIRDMELDIVGLLETDLHRTAFGHRDLSRLIVEEMNYNVDIGPGPNSHTWGAVLLSKFPIINTTHHLLPSPNGELAPAIEAILDVYGTEVLVLVSHNGQEEDPLDRELQSTELAKIMAASTRPVIFLGYVVTKPWAPRPDPYGIMVQEGNVHDVDMDDNDRWCEYIFYRGLYRTSYARISRGIITDTETQIAQFVLPRYGHQVTDDSFAARYRRARKEDLPVDHWFPMEYYGDEKQGGVNGHYYHVFNTPLYYKLPDGAVV</sequence>
<dbReference type="HOGENOM" id="CLU_009808_0_0_1"/>
<dbReference type="Pfam" id="PF23022">
    <property type="entry name" value="6TM_1st_PGAP2IP"/>
    <property type="match status" value="1"/>
</dbReference>
<dbReference type="GO" id="GO:0006506">
    <property type="term" value="P:GPI anchor biosynthetic process"/>
    <property type="evidence" value="ECO:0007669"/>
    <property type="project" value="TreeGrafter"/>
</dbReference>
<dbReference type="Gene3D" id="3.60.10.10">
    <property type="entry name" value="Endonuclease/exonuclease/phosphatase"/>
    <property type="match status" value="1"/>
</dbReference>
<dbReference type="InterPro" id="IPR051916">
    <property type="entry name" value="GPI-anchor_lipid_remodeler"/>
</dbReference>
<feature type="transmembrane region" description="Helical" evidence="1">
    <location>
        <begin position="97"/>
        <end position="115"/>
    </location>
</feature>
<dbReference type="PANTHER" id="PTHR14859">
    <property type="entry name" value="CALCOFLUOR WHITE HYPERSENSITIVE PROTEIN PRECURSOR"/>
    <property type="match status" value="1"/>
</dbReference>
<feature type="transmembrane region" description="Helical" evidence="1">
    <location>
        <begin position="552"/>
        <end position="571"/>
    </location>
</feature>
<reference evidence="7" key="2">
    <citation type="submission" date="2015-01" db="EMBL/GenBank/DDBJ databases">
        <title>Evolutionary Origins and Diversification of the Mycorrhizal Mutualists.</title>
        <authorList>
            <consortium name="DOE Joint Genome Institute"/>
            <consortium name="Mycorrhizal Genomics Consortium"/>
            <person name="Kohler A."/>
            <person name="Kuo A."/>
            <person name="Nagy L.G."/>
            <person name="Floudas D."/>
            <person name="Copeland A."/>
            <person name="Barry K.W."/>
            <person name="Cichocki N."/>
            <person name="Veneault-Fourrey C."/>
            <person name="LaButti K."/>
            <person name="Lindquist E.A."/>
            <person name="Lipzen A."/>
            <person name="Lundell T."/>
            <person name="Morin E."/>
            <person name="Murat C."/>
            <person name="Riley R."/>
            <person name="Ohm R."/>
            <person name="Sun H."/>
            <person name="Tunlid A."/>
            <person name="Henrissat B."/>
            <person name="Grigoriev I.V."/>
            <person name="Hibbett D.S."/>
            <person name="Martin F."/>
        </authorList>
    </citation>
    <scope>NUCLEOTIDE SEQUENCE [LARGE SCALE GENOMIC DNA]</scope>
    <source>
        <strain evidence="7">h7</strain>
    </source>
</reference>
<feature type="transmembrane region" description="Helical" evidence="1">
    <location>
        <begin position="159"/>
        <end position="176"/>
    </location>
</feature>
<dbReference type="GO" id="GO:0031505">
    <property type="term" value="P:fungal-type cell wall organization"/>
    <property type="evidence" value="ECO:0007669"/>
    <property type="project" value="TreeGrafter"/>
</dbReference>
<protein>
    <recommendedName>
        <fullName evidence="8">Calcofluor white hypersensitive protein</fullName>
    </recommendedName>
</protein>
<feature type="domain" description="PGAP2IP second transmembrane" evidence="3">
    <location>
        <begin position="509"/>
        <end position="698"/>
    </location>
</feature>
<name>A0A0C2YF95_HEBCY</name>
<dbReference type="EMBL" id="KN831784">
    <property type="protein sequence ID" value="KIM39717.1"/>
    <property type="molecule type" value="Genomic_DNA"/>
</dbReference>
<feature type="domain" description="CWH43-like N-terminal" evidence="2">
    <location>
        <begin position="8"/>
        <end position="213"/>
    </location>
</feature>